<feature type="domain" description="X8" evidence="10">
    <location>
        <begin position="273"/>
        <end position="357"/>
    </location>
</feature>
<keyword evidence="12" id="KW-1185">Reference proteome</keyword>
<feature type="compositionally biased region" description="Low complexity" evidence="8">
    <location>
        <begin position="192"/>
        <end position="206"/>
    </location>
</feature>
<keyword evidence="2" id="KW-1003">Cell membrane</keyword>
<evidence type="ECO:0000313" key="11">
    <source>
        <dbReference type="EMBL" id="TVU30649.1"/>
    </source>
</evidence>
<dbReference type="Pfam" id="PF07983">
    <property type="entry name" value="X8"/>
    <property type="match status" value="1"/>
</dbReference>
<protein>
    <recommendedName>
        <fullName evidence="10">X8 domain-containing protein</fullName>
    </recommendedName>
</protein>
<dbReference type="GO" id="GO:0098552">
    <property type="term" value="C:side of membrane"/>
    <property type="evidence" value="ECO:0007669"/>
    <property type="project" value="UniProtKB-KW"/>
</dbReference>
<dbReference type="GO" id="GO:0005886">
    <property type="term" value="C:plasma membrane"/>
    <property type="evidence" value="ECO:0007669"/>
    <property type="project" value="UniProtKB-SubCell"/>
</dbReference>
<feature type="compositionally biased region" description="Pro residues" evidence="8">
    <location>
        <begin position="181"/>
        <end position="191"/>
    </location>
</feature>
<dbReference type="Gene3D" id="3.20.20.80">
    <property type="entry name" value="Glycosidases"/>
    <property type="match status" value="1"/>
</dbReference>
<comment type="caution">
    <text evidence="11">The sequence shown here is derived from an EMBL/GenBank/DDBJ whole genome shotgun (WGS) entry which is preliminary data.</text>
</comment>
<organism evidence="11 12">
    <name type="scientific">Eragrostis curvula</name>
    <name type="common">weeping love grass</name>
    <dbReference type="NCBI Taxonomy" id="38414"/>
    <lineage>
        <taxon>Eukaryota</taxon>
        <taxon>Viridiplantae</taxon>
        <taxon>Streptophyta</taxon>
        <taxon>Embryophyta</taxon>
        <taxon>Tracheophyta</taxon>
        <taxon>Spermatophyta</taxon>
        <taxon>Magnoliopsida</taxon>
        <taxon>Liliopsida</taxon>
        <taxon>Poales</taxon>
        <taxon>Poaceae</taxon>
        <taxon>PACMAD clade</taxon>
        <taxon>Chloridoideae</taxon>
        <taxon>Eragrostideae</taxon>
        <taxon>Eragrostidinae</taxon>
        <taxon>Eragrostis</taxon>
    </lineage>
</organism>
<dbReference type="PANTHER" id="PTHR31044">
    <property type="entry name" value="BETA-1,3 GLUCANASE"/>
    <property type="match status" value="1"/>
</dbReference>
<feature type="compositionally biased region" description="Pro residues" evidence="8">
    <location>
        <begin position="244"/>
        <end position="263"/>
    </location>
</feature>
<dbReference type="OrthoDB" id="421038at2759"/>
<dbReference type="FunFam" id="1.20.58.1040:FF:000001">
    <property type="entry name" value="Glucan endo-1,3-beta-glucosidase 4"/>
    <property type="match status" value="1"/>
</dbReference>
<keyword evidence="5" id="KW-0472">Membrane</keyword>
<dbReference type="PANTHER" id="PTHR31044:SF140">
    <property type="entry name" value="EXPRESSED PROTEIN"/>
    <property type="match status" value="1"/>
</dbReference>
<dbReference type="EMBL" id="RWGY01000011">
    <property type="protein sequence ID" value="TVU30649.1"/>
    <property type="molecule type" value="Genomic_DNA"/>
</dbReference>
<dbReference type="Gene3D" id="1.20.58.1040">
    <property type="match status" value="1"/>
</dbReference>
<gene>
    <name evidence="11" type="ORF">EJB05_22280</name>
</gene>
<keyword evidence="6" id="KW-1015">Disulfide bond</keyword>
<dbReference type="InterPro" id="IPR044788">
    <property type="entry name" value="X8_dom_prot"/>
</dbReference>
<feature type="signal peptide" evidence="9">
    <location>
        <begin position="1"/>
        <end position="22"/>
    </location>
</feature>
<dbReference type="InterPro" id="IPR012946">
    <property type="entry name" value="X8"/>
</dbReference>
<evidence type="ECO:0000259" key="10">
    <source>
        <dbReference type="SMART" id="SM00768"/>
    </source>
</evidence>
<accession>A0A5J9V3D1</accession>
<dbReference type="Gramene" id="TVU30649">
    <property type="protein sequence ID" value="TVU30649"/>
    <property type="gene ID" value="EJB05_22280"/>
</dbReference>
<keyword evidence="3" id="KW-0449">Lipoprotein</keyword>
<sequence>MEFLAVLLLVSGSLLLPSLGLAVSGQEAHELVHLHEPSQSGVHVSVARTDLTTVSASVLGAESWLRTHVLARYTSERITSIVVGHGVACNHGQELLVSLRLSHAAKNLHHSLVRWGLAGDIKVTTAMTACATKDRVGVLQRRLYGRHHLPPAATFPPRQPPVGTTFATPPPPGVPLSFAPNSPPEVVPSVPPTASAPVSPPVAAAPASPPPTVYENPPATIPSNPPTSTPASPPDVAGGMAPSALPPPCQLPPPAAAMSPPPWSGEGGNGGGLWCVAKPTVPEDKLQEAMDYACGQAGVDCQEIAAGGSCFYPDNIASHASYAFNSYWQKMRRIGGSCDFGGTAVLIHSDPRVELANQGLHAMIVEMELSPVPLHSGLRKHEGPVICPGSWQDEVGTQLDE</sequence>
<dbReference type="GO" id="GO:0009506">
    <property type="term" value="C:plasmodesma"/>
    <property type="evidence" value="ECO:0007669"/>
    <property type="project" value="UniProtKB-ARBA"/>
</dbReference>
<feature type="compositionally biased region" description="Pro residues" evidence="8">
    <location>
        <begin position="219"/>
        <end position="233"/>
    </location>
</feature>
<comment type="subcellular location">
    <subcellularLocation>
        <location evidence="1">Cell membrane</location>
        <topology evidence="1">Lipid-anchor</topology>
        <topology evidence="1">GPI-anchor</topology>
    </subcellularLocation>
</comment>
<reference evidence="11 12" key="1">
    <citation type="journal article" date="2019" name="Sci. Rep.">
        <title>A high-quality genome of Eragrostis curvula grass provides insights into Poaceae evolution and supports new strategies to enhance forage quality.</title>
        <authorList>
            <person name="Carballo J."/>
            <person name="Santos B.A.C.M."/>
            <person name="Zappacosta D."/>
            <person name="Garbus I."/>
            <person name="Selva J.P."/>
            <person name="Gallo C.A."/>
            <person name="Diaz A."/>
            <person name="Albertini E."/>
            <person name="Caccamo M."/>
            <person name="Echenique V."/>
        </authorList>
    </citation>
    <scope>NUCLEOTIDE SEQUENCE [LARGE SCALE GENOMIC DNA]</scope>
    <source>
        <strain evidence="12">cv. Victoria</strain>
        <tissue evidence="11">Leaf</tissue>
    </source>
</reference>
<evidence type="ECO:0000313" key="12">
    <source>
        <dbReference type="Proteomes" id="UP000324897"/>
    </source>
</evidence>
<feature type="chain" id="PRO_5023819587" description="X8 domain-containing protein" evidence="9">
    <location>
        <begin position="23"/>
        <end position="401"/>
    </location>
</feature>
<evidence type="ECO:0000256" key="3">
    <source>
        <dbReference type="ARBA" id="ARBA00022622"/>
    </source>
</evidence>
<name>A0A5J9V3D1_9POAL</name>
<evidence type="ECO:0000256" key="4">
    <source>
        <dbReference type="ARBA" id="ARBA00022729"/>
    </source>
</evidence>
<evidence type="ECO:0000256" key="9">
    <source>
        <dbReference type="SAM" id="SignalP"/>
    </source>
</evidence>
<evidence type="ECO:0000256" key="1">
    <source>
        <dbReference type="ARBA" id="ARBA00004609"/>
    </source>
</evidence>
<feature type="region of interest" description="Disordered" evidence="8">
    <location>
        <begin position="148"/>
        <end position="264"/>
    </location>
</feature>
<evidence type="ECO:0000256" key="7">
    <source>
        <dbReference type="ARBA" id="ARBA00023180"/>
    </source>
</evidence>
<evidence type="ECO:0000256" key="6">
    <source>
        <dbReference type="ARBA" id="ARBA00023157"/>
    </source>
</evidence>
<proteinExistence type="predicted"/>
<keyword evidence="4 9" id="KW-0732">Signal</keyword>
<keyword evidence="3" id="KW-0336">GPI-anchor</keyword>
<evidence type="ECO:0000256" key="8">
    <source>
        <dbReference type="SAM" id="MobiDB-lite"/>
    </source>
</evidence>
<evidence type="ECO:0000256" key="2">
    <source>
        <dbReference type="ARBA" id="ARBA00022475"/>
    </source>
</evidence>
<evidence type="ECO:0000256" key="5">
    <source>
        <dbReference type="ARBA" id="ARBA00023136"/>
    </source>
</evidence>
<dbReference type="AlphaFoldDB" id="A0A5J9V3D1"/>
<dbReference type="SMART" id="SM00768">
    <property type="entry name" value="X8"/>
    <property type="match status" value="1"/>
</dbReference>
<dbReference type="Proteomes" id="UP000324897">
    <property type="component" value="Chromosome 1"/>
</dbReference>
<keyword evidence="7" id="KW-0325">Glycoprotein</keyword>